<dbReference type="RefSeq" id="WP_284205009.1">
    <property type="nucleotide sequence ID" value="NZ_BSPQ01000016.1"/>
</dbReference>
<name>A0ABQ6E3D3_9GAMM</name>
<keyword evidence="3" id="KW-0808">Transferase</keyword>
<dbReference type="SUPFAM" id="SSF53448">
    <property type="entry name" value="Nucleotide-diphospho-sugar transferases"/>
    <property type="match status" value="1"/>
</dbReference>
<evidence type="ECO:0000313" key="3">
    <source>
        <dbReference type="EMBL" id="GLS91916.1"/>
    </source>
</evidence>
<dbReference type="Pfam" id="PF12804">
    <property type="entry name" value="NTP_transf_3"/>
    <property type="match status" value="1"/>
</dbReference>
<dbReference type="InterPro" id="IPR029044">
    <property type="entry name" value="Nucleotide-diphossugar_trans"/>
</dbReference>
<evidence type="ECO:0000259" key="2">
    <source>
        <dbReference type="Pfam" id="PF12804"/>
    </source>
</evidence>
<organism evidence="3 4">
    <name type="scientific">Psychromonas marina</name>
    <dbReference type="NCBI Taxonomy" id="88364"/>
    <lineage>
        <taxon>Bacteria</taxon>
        <taxon>Pseudomonadati</taxon>
        <taxon>Pseudomonadota</taxon>
        <taxon>Gammaproteobacteria</taxon>
        <taxon>Alteromonadales</taxon>
        <taxon>Psychromonadaceae</taxon>
        <taxon>Psychromonas</taxon>
    </lineage>
</organism>
<dbReference type="PANTHER" id="PTHR43777">
    <property type="entry name" value="MOLYBDENUM COFACTOR CYTIDYLYLTRANSFERASE"/>
    <property type="match status" value="1"/>
</dbReference>
<dbReference type="PANTHER" id="PTHR43777:SF1">
    <property type="entry name" value="MOLYBDENUM COFACTOR CYTIDYLYLTRANSFERASE"/>
    <property type="match status" value="1"/>
</dbReference>
<keyword evidence="1" id="KW-0460">Magnesium</keyword>
<comment type="caution">
    <text evidence="3">The sequence shown here is derived from an EMBL/GenBank/DDBJ whole genome shotgun (WGS) entry which is preliminary data.</text>
</comment>
<dbReference type="Proteomes" id="UP001157353">
    <property type="component" value="Unassembled WGS sequence"/>
</dbReference>
<dbReference type="InterPro" id="IPR025877">
    <property type="entry name" value="MobA-like_NTP_Trfase"/>
</dbReference>
<accession>A0ABQ6E3D3</accession>
<protein>
    <submittedName>
        <fullName evidence="3">Molybdenum cofactor cytidylyltransferase</fullName>
    </submittedName>
</protein>
<keyword evidence="3" id="KW-0548">Nucleotidyltransferase</keyword>
<dbReference type="CDD" id="cd04182">
    <property type="entry name" value="GT_2_like_f"/>
    <property type="match status" value="1"/>
</dbReference>
<feature type="domain" description="MobA-like NTP transferase" evidence="2">
    <location>
        <begin position="11"/>
        <end position="166"/>
    </location>
</feature>
<keyword evidence="4" id="KW-1185">Reference proteome</keyword>
<evidence type="ECO:0000313" key="4">
    <source>
        <dbReference type="Proteomes" id="UP001157353"/>
    </source>
</evidence>
<dbReference type="GO" id="GO:0016779">
    <property type="term" value="F:nucleotidyltransferase activity"/>
    <property type="evidence" value="ECO:0007669"/>
    <property type="project" value="UniProtKB-KW"/>
</dbReference>
<proteinExistence type="predicted"/>
<dbReference type="Gene3D" id="3.90.550.10">
    <property type="entry name" value="Spore Coat Polysaccharide Biosynthesis Protein SpsA, Chain A"/>
    <property type="match status" value="1"/>
</dbReference>
<reference evidence="4" key="1">
    <citation type="journal article" date="2019" name="Int. J. Syst. Evol. Microbiol.">
        <title>The Global Catalogue of Microorganisms (GCM) 10K type strain sequencing project: providing services to taxonomists for standard genome sequencing and annotation.</title>
        <authorList>
            <consortium name="The Broad Institute Genomics Platform"/>
            <consortium name="The Broad Institute Genome Sequencing Center for Infectious Disease"/>
            <person name="Wu L."/>
            <person name="Ma J."/>
        </authorList>
    </citation>
    <scope>NUCLEOTIDE SEQUENCE [LARGE SCALE GENOMIC DNA]</scope>
    <source>
        <strain evidence="4">NBRC 103166</strain>
    </source>
</reference>
<evidence type="ECO:0000256" key="1">
    <source>
        <dbReference type="ARBA" id="ARBA00022842"/>
    </source>
</evidence>
<gene>
    <name evidence="3" type="ORF">GCM10007916_29860</name>
</gene>
<sequence>MKKTHQHNVECIILAAGLSTRMGDWKLMLDYKGKTLLDHSIDNALQFCERIILVVGHKGELLEKRYRNNSAIFVVLNQHYHDGMLSSIQEGVKHISTPYFFITHGDLPCLSYPIFKDIWMQRQHKVVIPTYQQQRGHPVLFCASVIQLISCASKEETMKELITKQAHLFFATNYPQISQDIDTKEQYKVLINNG</sequence>
<dbReference type="EMBL" id="BSPQ01000016">
    <property type="protein sequence ID" value="GLS91916.1"/>
    <property type="molecule type" value="Genomic_DNA"/>
</dbReference>